<protein>
    <recommendedName>
        <fullName evidence="1">C2H2-type domain-containing protein</fullName>
    </recommendedName>
</protein>
<reference evidence="3" key="1">
    <citation type="submission" date="2022-10" db="EMBL/GenBank/DDBJ databases">
        <title>Genome assembly of Pristionchus species.</title>
        <authorList>
            <person name="Yoshida K."/>
            <person name="Sommer R.J."/>
        </authorList>
    </citation>
    <scope>NUCLEOTIDE SEQUENCE [LARGE SCALE GENOMIC DNA]</scope>
    <source>
        <strain evidence="3">RS5460</strain>
    </source>
</reference>
<comment type="caution">
    <text evidence="2">The sequence shown here is derived from an EMBL/GenBank/DDBJ whole genome shotgun (WGS) entry which is preliminary data.</text>
</comment>
<dbReference type="Proteomes" id="UP001328107">
    <property type="component" value="Unassembled WGS sequence"/>
</dbReference>
<dbReference type="InterPro" id="IPR013087">
    <property type="entry name" value="Znf_C2H2_type"/>
</dbReference>
<proteinExistence type="predicted"/>
<evidence type="ECO:0000259" key="1">
    <source>
        <dbReference type="PROSITE" id="PS00028"/>
    </source>
</evidence>
<dbReference type="EMBL" id="BTRK01000001">
    <property type="protein sequence ID" value="GMR30357.1"/>
    <property type="molecule type" value="Genomic_DNA"/>
</dbReference>
<keyword evidence="3" id="KW-1185">Reference proteome</keyword>
<accession>A0AAN4Z2U4</accession>
<name>A0AAN4Z2U4_9BILA</name>
<evidence type="ECO:0000313" key="2">
    <source>
        <dbReference type="EMBL" id="GMR30357.1"/>
    </source>
</evidence>
<evidence type="ECO:0000313" key="3">
    <source>
        <dbReference type="Proteomes" id="UP001328107"/>
    </source>
</evidence>
<sequence>MLNSEICEKINSKRFFFCSFCERFMFSARHVFMHISCDDHKQKVQCKESVNRANELLIAMIGEKAKIKSWFVKEDEEVRLQQERWPSMDLEHPDLRPTKELLDFLHEKLWKNQGDEVDSVFAQGVVDTVAQHMDGGPPLQIVQNHIGQYQVRCFQCQLIFTDYKGYCRHLTTFTHLNKKIFDAVTVIYNLEQ</sequence>
<gene>
    <name evidence="2" type="ORF">PMAYCL1PPCAC_00552</name>
</gene>
<dbReference type="AlphaFoldDB" id="A0AAN4Z2U4"/>
<organism evidence="2 3">
    <name type="scientific">Pristionchus mayeri</name>
    <dbReference type="NCBI Taxonomy" id="1317129"/>
    <lineage>
        <taxon>Eukaryota</taxon>
        <taxon>Metazoa</taxon>
        <taxon>Ecdysozoa</taxon>
        <taxon>Nematoda</taxon>
        <taxon>Chromadorea</taxon>
        <taxon>Rhabditida</taxon>
        <taxon>Rhabditina</taxon>
        <taxon>Diplogasteromorpha</taxon>
        <taxon>Diplogasteroidea</taxon>
        <taxon>Neodiplogasteridae</taxon>
        <taxon>Pristionchus</taxon>
    </lineage>
</organism>
<dbReference type="PROSITE" id="PS00028">
    <property type="entry name" value="ZINC_FINGER_C2H2_1"/>
    <property type="match status" value="1"/>
</dbReference>
<feature type="domain" description="C2H2-type" evidence="1">
    <location>
        <begin position="153"/>
        <end position="175"/>
    </location>
</feature>